<feature type="transmembrane region" description="Helical" evidence="1">
    <location>
        <begin position="131"/>
        <end position="150"/>
    </location>
</feature>
<feature type="transmembrane region" description="Helical" evidence="1">
    <location>
        <begin position="12"/>
        <end position="31"/>
    </location>
</feature>
<name>A0A0H4J1W3_9PROT</name>
<dbReference type="AlphaFoldDB" id="A0A0H4J1W3"/>
<evidence type="ECO:0000256" key="1">
    <source>
        <dbReference type="SAM" id="Phobius"/>
    </source>
</evidence>
<proteinExistence type="predicted"/>
<feature type="transmembrane region" description="Helical" evidence="1">
    <location>
        <begin position="100"/>
        <end position="124"/>
    </location>
</feature>
<keyword evidence="1" id="KW-0812">Transmembrane</keyword>
<evidence type="ECO:0008006" key="4">
    <source>
        <dbReference type="Google" id="ProtNLM"/>
    </source>
</evidence>
<keyword evidence="1" id="KW-1133">Transmembrane helix</keyword>
<protein>
    <recommendedName>
        <fullName evidence="4">Tryptophan-rich sensory protein</fullName>
    </recommendedName>
</protein>
<gene>
    <name evidence="2" type="ORF">VI33_04870</name>
</gene>
<reference evidence="2 3" key="1">
    <citation type="submission" date="2015-03" db="EMBL/GenBank/DDBJ databases">
        <title>Comparative analysis of the OM43 clade including a novel species from Red Sea uncovers genomic and metabolic diversity among marine methylotrophs.</title>
        <authorList>
            <person name="Jimenez-Infante F."/>
            <person name="Ngugi D.K."/>
            <person name="Vinu M."/>
            <person name="Alam I."/>
            <person name="Kamau A."/>
            <person name="Blom J."/>
            <person name="Bajic V.B."/>
            <person name="Stingl U."/>
        </authorList>
    </citation>
    <scope>NUCLEOTIDE SEQUENCE [LARGE SCALE GENOMIC DNA]</scope>
    <source>
        <strain evidence="2 3">MBRSH7</strain>
    </source>
</reference>
<sequence>MISFLKKRSLIILLIVALIILCTSNFIILNFGFEGVTQKIALENNRFFPKGYFIGLTWTLLVILQTIVFKSLKSQFSSLLVLILILNCFLYPIYTLGFSILSMIILGNLTTLMFSSFTAGLIYIESKILSLLIVLTSLWVLFVTFLLINVHL</sequence>
<evidence type="ECO:0000313" key="2">
    <source>
        <dbReference type="EMBL" id="AKO66040.1"/>
    </source>
</evidence>
<feature type="transmembrane region" description="Helical" evidence="1">
    <location>
        <begin position="76"/>
        <end position="94"/>
    </location>
</feature>
<keyword evidence="1" id="KW-0472">Membrane</keyword>
<dbReference type="Proteomes" id="UP000066549">
    <property type="component" value="Chromosome"/>
</dbReference>
<feature type="transmembrane region" description="Helical" evidence="1">
    <location>
        <begin position="51"/>
        <end position="69"/>
    </location>
</feature>
<keyword evidence="3" id="KW-1185">Reference proteome</keyword>
<accession>A0A0H4J1W3</accession>
<evidence type="ECO:0000313" key="3">
    <source>
        <dbReference type="Proteomes" id="UP000066549"/>
    </source>
</evidence>
<dbReference type="EMBL" id="CP011002">
    <property type="protein sequence ID" value="AKO66040.1"/>
    <property type="molecule type" value="Genomic_DNA"/>
</dbReference>
<organism evidence="2 3">
    <name type="scientific">Methylophilales bacterium MBRS-H7</name>
    <dbReference type="NCBI Taxonomy" id="1623450"/>
    <lineage>
        <taxon>Bacteria</taxon>
        <taxon>Pseudomonadati</taxon>
        <taxon>Pseudomonadota</taxon>
        <taxon>Betaproteobacteria</taxon>
        <taxon>Nitrosomonadales</taxon>
        <taxon>OM43 clade</taxon>
    </lineage>
</organism>